<dbReference type="AlphaFoldDB" id="A0A6H2EL08"/>
<dbReference type="HAMAP" id="MF_00033">
    <property type="entry name" value="MurG"/>
    <property type="match status" value="1"/>
</dbReference>
<keyword evidence="14" id="KW-1185">Reference proteome</keyword>
<evidence type="ECO:0000259" key="12">
    <source>
        <dbReference type="Pfam" id="PF04101"/>
    </source>
</evidence>
<keyword evidence="1 10" id="KW-1003">Cell membrane</keyword>
<evidence type="ECO:0000256" key="6">
    <source>
        <dbReference type="ARBA" id="ARBA00022984"/>
    </source>
</evidence>
<evidence type="ECO:0000256" key="4">
    <source>
        <dbReference type="ARBA" id="ARBA00022679"/>
    </source>
</evidence>
<dbReference type="PANTHER" id="PTHR21015">
    <property type="entry name" value="UDP-N-ACETYLGLUCOSAMINE--N-ACETYLMURAMYL-(PENTAPEPTIDE) PYROPHOSPHORYL-UNDECAPRENOL N-ACETYLGLUCOSAMINE TRANSFERASE 1"/>
    <property type="match status" value="1"/>
</dbReference>
<protein>
    <recommendedName>
        <fullName evidence="10">UDP-N-acetylglucosamine--N-acetylmuramyl-(pentapeptide) pyrophosphoryl-undecaprenol N-acetylglucosamine transferase</fullName>
        <ecNumber evidence="10">2.4.1.227</ecNumber>
    </recommendedName>
    <alternativeName>
        <fullName evidence="10">Undecaprenyl-PP-MurNAc-pentapeptide-UDPGlcNAc GlcNAc transferase</fullName>
    </alternativeName>
</protein>
<evidence type="ECO:0000256" key="2">
    <source>
        <dbReference type="ARBA" id="ARBA00022618"/>
    </source>
</evidence>
<sequence length="368" mass="39237">MTLRVVLCGGGTAGHVNPLLATARAIRESDAQAQITAVGTAGGLENDLVPLAGFDLRLIERVPFPRRLSVDALRFPVHFQRAVRQARQILRDTQATCVVGFGGYAATPMYWAARQERIPIVVHEANAVPGLANKLGARWAQVVGLTFPSTPLVARKGRTVTVGLPLRSEIAQLATSDEKTRLRRRQEAAARFGLDPLQPIIVISGGSLGALRLNETMQVAGPDLNAQILHLTGKGKDDDVRAAVGERAHYVVLDYLTDMEEAYAVADLLIARSGAGMVSEAATLGIPTVFVPLPIGNGEQARNARDVVSAGGGVLVDNADFTPQWVLTHLPSLLEPERRCMMSIAAKSVAPSDAAMKLAQFVAEIVEA</sequence>
<dbReference type="RefSeq" id="WP_168917551.1">
    <property type="nucleotide sequence ID" value="NZ_CP050804.1"/>
</dbReference>
<evidence type="ECO:0000259" key="11">
    <source>
        <dbReference type="Pfam" id="PF03033"/>
    </source>
</evidence>
<dbReference type="InterPro" id="IPR007235">
    <property type="entry name" value="Glyco_trans_28_C"/>
</dbReference>
<dbReference type="CDD" id="cd03785">
    <property type="entry name" value="GT28_MurG"/>
    <property type="match status" value="1"/>
</dbReference>
<keyword evidence="2 10" id="KW-0132">Cell division</keyword>
<dbReference type="GO" id="GO:0071555">
    <property type="term" value="P:cell wall organization"/>
    <property type="evidence" value="ECO:0007669"/>
    <property type="project" value="UniProtKB-KW"/>
</dbReference>
<feature type="binding site" evidence="10">
    <location>
        <begin position="12"/>
        <end position="14"/>
    </location>
    <ligand>
        <name>UDP-N-acetyl-alpha-D-glucosamine</name>
        <dbReference type="ChEBI" id="CHEBI:57705"/>
    </ligand>
</feature>
<dbReference type="KEGG" id="arca:HC352_03215"/>
<keyword evidence="3 10" id="KW-0328">Glycosyltransferase</keyword>
<evidence type="ECO:0000256" key="5">
    <source>
        <dbReference type="ARBA" id="ARBA00022960"/>
    </source>
</evidence>
<comment type="catalytic activity">
    <reaction evidence="10">
        <text>di-trans,octa-cis-undecaprenyl diphospho-N-acetyl-alpha-D-muramoyl-L-alanyl-D-glutamyl-meso-2,6-diaminopimeloyl-D-alanyl-D-alanine + UDP-N-acetyl-alpha-D-glucosamine = di-trans,octa-cis-undecaprenyl diphospho-[N-acetyl-alpha-D-glucosaminyl-(1-&gt;4)]-N-acetyl-alpha-D-muramoyl-L-alanyl-D-glutamyl-meso-2,6-diaminopimeloyl-D-alanyl-D-alanine + UDP + H(+)</text>
        <dbReference type="Rhea" id="RHEA:31227"/>
        <dbReference type="ChEBI" id="CHEBI:15378"/>
        <dbReference type="ChEBI" id="CHEBI:57705"/>
        <dbReference type="ChEBI" id="CHEBI:58223"/>
        <dbReference type="ChEBI" id="CHEBI:61387"/>
        <dbReference type="ChEBI" id="CHEBI:61388"/>
        <dbReference type="EC" id="2.4.1.227"/>
    </reaction>
</comment>
<comment type="subcellular location">
    <subcellularLocation>
        <location evidence="10">Cell membrane</location>
        <topology evidence="10">Peripheral membrane protein</topology>
        <orientation evidence="10">Cytoplasmic side</orientation>
    </subcellularLocation>
</comment>
<feature type="domain" description="Glycosyltransferase family 28 N-terminal" evidence="11">
    <location>
        <begin position="5"/>
        <end position="143"/>
    </location>
</feature>
<feature type="binding site" evidence="10">
    <location>
        <position position="126"/>
    </location>
    <ligand>
        <name>UDP-N-acetyl-alpha-D-glucosamine</name>
        <dbReference type="ChEBI" id="CHEBI:57705"/>
    </ligand>
</feature>
<dbReference type="SUPFAM" id="SSF53756">
    <property type="entry name" value="UDP-Glycosyltransferase/glycogen phosphorylase"/>
    <property type="match status" value="1"/>
</dbReference>
<feature type="binding site" evidence="10">
    <location>
        <position position="167"/>
    </location>
    <ligand>
        <name>UDP-N-acetyl-alpha-D-glucosamine</name>
        <dbReference type="ChEBI" id="CHEBI:57705"/>
    </ligand>
</feature>
<feature type="binding site" evidence="10">
    <location>
        <position position="207"/>
    </location>
    <ligand>
        <name>UDP-N-acetyl-alpha-D-glucosamine</name>
        <dbReference type="ChEBI" id="CHEBI:57705"/>
    </ligand>
</feature>
<dbReference type="Pfam" id="PF03033">
    <property type="entry name" value="Glyco_transf_28"/>
    <property type="match status" value="1"/>
</dbReference>
<evidence type="ECO:0000256" key="9">
    <source>
        <dbReference type="ARBA" id="ARBA00023316"/>
    </source>
</evidence>
<reference evidence="13 14" key="1">
    <citation type="submission" date="2020-03" db="EMBL/GenBank/DDBJ databases">
        <title>Complete genome of Arcanobacterium buesumensis sp. nov. strain 2701.</title>
        <authorList>
            <person name="Borowiak M."/>
            <person name="Alssahen M."/>
            <person name="Laemmler C."/>
            <person name="Malorny B."/>
            <person name="Hassan A."/>
            <person name="Prenger-Berninghoff E."/>
            <person name="Ploetz M."/>
            <person name="Abdulmawjood A."/>
        </authorList>
    </citation>
    <scope>NUCLEOTIDE SEQUENCE [LARGE SCALE GENOMIC DNA]</scope>
    <source>
        <strain evidence="13 14">2701</strain>
    </source>
</reference>
<dbReference type="GO" id="GO:0005975">
    <property type="term" value="P:carbohydrate metabolic process"/>
    <property type="evidence" value="ECO:0007669"/>
    <property type="project" value="InterPro"/>
</dbReference>
<dbReference type="NCBIfam" id="TIGR01133">
    <property type="entry name" value="murG"/>
    <property type="match status" value="1"/>
</dbReference>
<comment type="similarity">
    <text evidence="10">Belongs to the glycosyltransferase 28 family. MurG subfamily.</text>
</comment>
<keyword evidence="4 10" id="KW-0808">Transferase</keyword>
<dbReference type="PANTHER" id="PTHR21015:SF22">
    <property type="entry name" value="GLYCOSYLTRANSFERASE"/>
    <property type="match status" value="1"/>
</dbReference>
<dbReference type="Gene3D" id="3.40.50.2000">
    <property type="entry name" value="Glycogen Phosphorylase B"/>
    <property type="match status" value="2"/>
</dbReference>
<evidence type="ECO:0000256" key="8">
    <source>
        <dbReference type="ARBA" id="ARBA00023306"/>
    </source>
</evidence>
<dbReference type="InterPro" id="IPR004276">
    <property type="entry name" value="GlycoTrans_28_N"/>
</dbReference>
<evidence type="ECO:0000256" key="10">
    <source>
        <dbReference type="HAMAP-Rule" id="MF_00033"/>
    </source>
</evidence>
<dbReference type="GO" id="GO:0009252">
    <property type="term" value="P:peptidoglycan biosynthetic process"/>
    <property type="evidence" value="ECO:0007669"/>
    <property type="project" value="UniProtKB-UniRule"/>
</dbReference>
<feature type="domain" description="Glycosyl transferase family 28 C-terminal" evidence="12">
    <location>
        <begin position="200"/>
        <end position="348"/>
    </location>
</feature>
<comment type="pathway">
    <text evidence="10">Cell wall biogenesis; peptidoglycan biosynthesis.</text>
</comment>
<evidence type="ECO:0000313" key="13">
    <source>
        <dbReference type="EMBL" id="QJC21611.1"/>
    </source>
</evidence>
<dbReference type="GO" id="GO:0005886">
    <property type="term" value="C:plasma membrane"/>
    <property type="evidence" value="ECO:0007669"/>
    <property type="project" value="UniProtKB-SubCell"/>
</dbReference>
<feature type="binding site" evidence="10">
    <location>
        <position position="300"/>
    </location>
    <ligand>
        <name>UDP-N-acetyl-alpha-D-glucosamine</name>
        <dbReference type="ChEBI" id="CHEBI:57705"/>
    </ligand>
</feature>
<accession>A0A6H2EL08</accession>
<keyword evidence="6 10" id="KW-0573">Peptidoglycan synthesis</keyword>
<dbReference type="Proteomes" id="UP000502298">
    <property type="component" value="Chromosome"/>
</dbReference>
<proteinExistence type="inferred from homology"/>
<keyword evidence="8 10" id="KW-0131">Cell cycle</keyword>
<name>A0A6H2EL08_9ACTO</name>
<dbReference type="UniPathway" id="UPA00219"/>
<dbReference type="GO" id="GO:0008360">
    <property type="term" value="P:regulation of cell shape"/>
    <property type="evidence" value="ECO:0007669"/>
    <property type="project" value="UniProtKB-KW"/>
</dbReference>
<keyword evidence="7 10" id="KW-0472">Membrane</keyword>
<comment type="caution">
    <text evidence="10">Lacks conserved residue(s) required for the propagation of feature annotation.</text>
</comment>
<dbReference type="EC" id="2.4.1.227" evidence="10"/>
<dbReference type="EMBL" id="CP050804">
    <property type="protein sequence ID" value="QJC21611.1"/>
    <property type="molecule type" value="Genomic_DNA"/>
</dbReference>
<evidence type="ECO:0000256" key="1">
    <source>
        <dbReference type="ARBA" id="ARBA00022475"/>
    </source>
</evidence>
<comment type="function">
    <text evidence="10">Cell wall formation. Catalyzes the transfer of a GlcNAc subunit on undecaprenyl-pyrophosphoryl-MurNAc-pentapeptide (lipid intermediate I) to form undecaprenyl-pyrophosphoryl-MurNAc-(pentapeptide)GlcNAc (lipid intermediate II).</text>
</comment>
<evidence type="ECO:0000256" key="3">
    <source>
        <dbReference type="ARBA" id="ARBA00022676"/>
    </source>
</evidence>
<evidence type="ECO:0000313" key="14">
    <source>
        <dbReference type="Proteomes" id="UP000502298"/>
    </source>
</evidence>
<evidence type="ECO:0000256" key="7">
    <source>
        <dbReference type="ARBA" id="ARBA00023136"/>
    </source>
</evidence>
<keyword evidence="5 10" id="KW-0133">Cell shape</keyword>
<dbReference type="InterPro" id="IPR006009">
    <property type="entry name" value="GlcNAc_MurG"/>
</dbReference>
<dbReference type="GO" id="GO:0050511">
    <property type="term" value="F:undecaprenyldiphospho-muramoylpentapeptide beta-N-acetylglucosaminyltransferase activity"/>
    <property type="evidence" value="ECO:0007669"/>
    <property type="project" value="UniProtKB-UniRule"/>
</dbReference>
<dbReference type="GO" id="GO:0051301">
    <property type="term" value="P:cell division"/>
    <property type="evidence" value="ECO:0007669"/>
    <property type="project" value="UniProtKB-KW"/>
</dbReference>
<dbReference type="Pfam" id="PF04101">
    <property type="entry name" value="Glyco_tran_28_C"/>
    <property type="match status" value="1"/>
</dbReference>
<keyword evidence="9 10" id="KW-0961">Cell wall biogenesis/degradation</keyword>
<organism evidence="13 14">
    <name type="scientific">Arcanobacterium buesumense</name>
    <dbReference type="NCBI Taxonomy" id="2722751"/>
    <lineage>
        <taxon>Bacteria</taxon>
        <taxon>Bacillati</taxon>
        <taxon>Actinomycetota</taxon>
        <taxon>Actinomycetes</taxon>
        <taxon>Actinomycetales</taxon>
        <taxon>Actinomycetaceae</taxon>
        <taxon>Arcanobacterium</taxon>
    </lineage>
</organism>
<gene>
    <name evidence="10 13" type="primary">murG</name>
    <name evidence="13" type="ORF">HC352_03215</name>
</gene>